<evidence type="ECO:0000256" key="2">
    <source>
        <dbReference type="ARBA" id="ARBA00022771"/>
    </source>
</evidence>
<dbReference type="AlphaFoldDB" id="A0AAD9X5M9"/>
<evidence type="ECO:0000256" key="5">
    <source>
        <dbReference type="SAM" id="MobiDB-lite"/>
    </source>
</evidence>
<feature type="compositionally biased region" description="Acidic residues" evidence="5">
    <location>
        <begin position="122"/>
        <end position="144"/>
    </location>
</feature>
<dbReference type="Proteomes" id="UP001280121">
    <property type="component" value="Unassembled WGS sequence"/>
</dbReference>
<organism evidence="7 8">
    <name type="scientific">Dipteronia dyeriana</name>
    <dbReference type="NCBI Taxonomy" id="168575"/>
    <lineage>
        <taxon>Eukaryota</taxon>
        <taxon>Viridiplantae</taxon>
        <taxon>Streptophyta</taxon>
        <taxon>Embryophyta</taxon>
        <taxon>Tracheophyta</taxon>
        <taxon>Spermatophyta</taxon>
        <taxon>Magnoliopsida</taxon>
        <taxon>eudicotyledons</taxon>
        <taxon>Gunneridae</taxon>
        <taxon>Pentapetalae</taxon>
        <taxon>rosids</taxon>
        <taxon>malvids</taxon>
        <taxon>Sapindales</taxon>
        <taxon>Sapindaceae</taxon>
        <taxon>Hippocastanoideae</taxon>
        <taxon>Acereae</taxon>
        <taxon>Dipteronia</taxon>
    </lineage>
</organism>
<dbReference type="PANTHER" id="PTHR31973:SF195">
    <property type="entry name" value="MUDR FAMILY TRANSPOSASE"/>
    <property type="match status" value="1"/>
</dbReference>
<dbReference type="PROSITE" id="PS50966">
    <property type="entry name" value="ZF_SWIM"/>
    <property type="match status" value="1"/>
</dbReference>
<evidence type="ECO:0000313" key="8">
    <source>
        <dbReference type="Proteomes" id="UP001280121"/>
    </source>
</evidence>
<dbReference type="InterPro" id="IPR006564">
    <property type="entry name" value="Znf_PMZ"/>
</dbReference>
<evidence type="ECO:0000313" key="7">
    <source>
        <dbReference type="EMBL" id="KAK2653078.1"/>
    </source>
</evidence>
<evidence type="ECO:0000256" key="1">
    <source>
        <dbReference type="ARBA" id="ARBA00022723"/>
    </source>
</evidence>
<dbReference type="SUPFAM" id="SSF57756">
    <property type="entry name" value="Retrovirus zinc finger-like domains"/>
    <property type="match status" value="1"/>
</dbReference>
<evidence type="ECO:0000256" key="3">
    <source>
        <dbReference type="ARBA" id="ARBA00022833"/>
    </source>
</evidence>
<feature type="region of interest" description="Disordered" evidence="5">
    <location>
        <begin position="112"/>
        <end position="158"/>
    </location>
</feature>
<proteinExistence type="predicted"/>
<accession>A0AAD9X5M9</accession>
<protein>
    <recommendedName>
        <fullName evidence="6">SWIM-type domain-containing protein</fullName>
    </recommendedName>
</protein>
<evidence type="ECO:0000259" key="6">
    <source>
        <dbReference type="PROSITE" id="PS50966"/>
    </source>
</evidence>
<keyword evidence="3" id="KW-0862">Zinc</keyword>
<dbReference type="Pfam" id="PF04434">
    <property type="entry name" value="SWIM"/>
    <property type="match status" value="1"/>
</dbReference>
<keyword evidence="8" id="KW-1185">Reference proteome</keyword>
<sequence>MVFVPPDLKYHGLMNTIEDIVRIDSSTFNIELRAVMTTSGRRAIPRIKNDRDVTFSMGEERVIPEVYVTTVGRSVVNDPAYTINDASLGVGTNNEVGASTSEFETFVDNGLDGLREPYPFEQDVDGDGDGDSDSVFDLDGDSDTDSYSGDIDGEGESGCDLDAIGDSGCELDGDSGSDIDSDVDCGCELDVDSDGCGHDRGDSFAAPLPWIILGAEKYSIQTINNDEPSISNGRFYKASASIIGELYSPKLRVNGTTLKPKDTMTKMQLEYGLQILYTYLLNARNEFRYCFFAYGACLRGFRAVIRPIIAIDETHLKGRFWGILFVTESRKSWSWFLKQLRNCIGCPKDCMFISDQHNGIAKAMEIVYPNASHGLSGFHMVMNINNRFNREDVMGIFKRASKCYKESEFIDKMNQLRRVHPNAYDYLMKIGKEKWSRAYSSRNEESTLFTVRSIDGNEFLVKDGDKDGMVNLIERTCTCGEFQIDIFPCKHVLAALRACRKPFIGFCSDHYKKSSLVEAYSGVIRPVGHKSEWGVPEDINSIVVNAPPWVSQAGQPKKSRISSSGEYRGKKSRTCSWCKQAGHNRQNCPTPLGFTVSSTSETQPTETCKQHKCGSCEG</sequence>
<dbReference type="EMBL" id="JANJYI010000004">
    <property type="protein sequence ID" value="KAK2653078.1"/>
    <property type="molecule type" value="Genomic_DNA"/>
</dbReference>
<comment type="caution">
    <text evidence="7">The sequence shown here is derived from an EMBL/GenBank/DDBJ whole genome shotgun (WGS) entry which is preliminary data.</text>
</comment>
<reference evidence="7" key="1">
    <citation type="journal article" date="2023" name="Plant J.">
        <title>Genome sequences and population genomics provide insights into the demographic history, inbreeding, and mutation load of two 'living fossil' tree species of Dipteronia.</title>
        <authorList>
            <person name="Feng Y."/>
            <person name="Comes H.P."/>
            <person name="Chen J."/>
            <person name="Zhu S."/>
            <person name="Lu R."/>
            <person name="Zhang X."/>
            <person name="Li P."/>
            <person name="Qiu J."/>
            <person name="Olsen K.M."/>
            <person name="Qiu Y."/>
        </authorList>
    </citation>
    <scope>NUCLEOTIDE SEQUENCE</scope>
    <source>
        <strain evidence="7">KIB01</strain>
    </source>
</reference>
<dbReference type="SMART" id="SM00575">
    <property type="entry name" value="ZnF_PMZ"/>
    <property type="match status" value="1"/>
</dbReference>
<dbReference type="PANTHER" id="PTHR31973">
    <property type="entry name" value="POLYPROTEIN, PUTATIVE-RELATED"/>
    <property type="match status" value="1"/>
</dbReference>
<keyword evidence="2 4" id="KW-0863">Zinc-finger</keyword>
<dbReference type="InterPro" id="IPR036875">
    <property type="entry name" value="Znf_CCHC_sf"/>
</dbReference>
<dbReference type="InterPro" id="IPR007527">
    <property type="entry name" value="Znf_SWIM"/>
</dbReference>
<dbReference type="GO" id="GO:0008270">
    <property type="term" value="F:zinc ion binding"/>
    <property type="evidence" value="ECO:0007669"/>
    <property type="project" value="UniProtKB-KW"/>
</dbReference>
<evidence type="ECO:0000256" key="4">
    <source>
        <dbReference type="PROSITE-ProRule" id="PRU00325"/>
    </source>
</evidence>
<gene>
    <name evidence="7" type="ORF">Ddye_012934</name>
</gene>
<dbReference type="InterPro" id="IPR018289">
    <property type="entry name" value="MULE_transposase_dom"/>
</dbReference>
<dbReference type="GO" id="GO:0003676">
    <property type="term" value="F:nucleic acid binding"/>
    <property type="evidence" value="ECO:0007669"/>
    <property type="project" value="InterPro"/>
</dbReference>
<feature type="domain" description="SWIM-type" evidence="6">
    <location>
        <begin position="459"/>
        <end position="500"/>
    </location>
</feature>
<dbReference type="Pfam" id="PF10551">
    <property type="entry name" value="MULE"/>
    <property type="match status" value="1"/>
</dbReference>
<keyword evidence="1" id="KW-0479">Metal-binding</keyword>
<name>A0AAD9X5M9_9ROSI</name>